<accession>A0A482TFA6</accession>
<sequence>MRPPRLTRRRLLAASGLFFAAGAAFDPSVAATPESDAALDLDAWPMPGRNPARTGFDPDGIAPRGDFSLAWETSVPDVAYGHRSLTVADGAVYVAADNSLLAVERDTGDVRWRFPGKTQRPWRRRVSFSASPVAFSGGVLIPGRVDTFGFGSNDGQIGWSHDSSPGDSLFCRVGNTVYWQGTDGTRVVDVETGLERERSPLSTKVEPFAFRDGLLVGRGDSPDKLVAVNAQTGRLQWSVTLGVAHPSHLTPCIGTDAVFYGSGPLYAVSLADGDVSWKGDIGTYQASIHPVTDGERVYAVAEDEEAETTFAVALDTETGDRVWRRETPLDPLCSPAVVGETLYAATPAGFVVLDATNGEVLARFDAASGRGRARSPAVVDGTVYVGLDETLYAVEGSE</sequence>
<dbReference type="InterPro" id="IPR002372">
    <property type="entry name" value="PQQ_rpt_dom"/>
</dbReference>
<dbReference type="Gene3D" id="2.130.10.10">
    <property type="entry name" value="YVTN repeat-like/Quinoprotein amine dehydrogenase"/>
    <property type="match status" value="2"/>
</dbReference>
<proteinExistence type="predicted"/>
<dbReference type="PANTHER" id="PTHR34512">
    <property type="entry name" value="CELL SURFACE PROTEIN"/>
    <property type="match status" value="1"/>
</dbReference>
<dbReference type="SUPFAM" id="SSF50998">
    <property type="entry name" value="Quinoprotein alcohol dehydrogenase-like"/>
    <property type="match status" value="1"/>
</dbReference>
<dbReference type="InterPro" id="IPR018391">
    <property type="entry name" value="PQQ_b-propeller_rpt"/>
</dbReference>
<reference evidence="2 3" key="1">
    <citation type="submission" date="2018-12" db="EMBL/GenBank/DDBJ databases">
        <title>Genome analysis provides insights into bioremediation potentialities of Halogeometricum borinquense strain N11.</title>
        <authorList>
            <person name="Najjari A."/>
            <person name="Youssef N."/>
            <person name="Fhoula I."/>
            <person name="Ben Dhia O."/>
            <person name="Mahjoubi M."/>
            <person name="Ouzari H.I."/>
            <person name="Cherif A."/>
        </authorList>
    </citation>
    <scope>NUCLEOTIDE SEQUENCE [LARGE SCALE GENOMIC DNA]</scope>
    <source>
        <strain evidence="2 3">N11</strain>
    </source>
</reference>
<dbReference type="InterPro" id="IPR011047">
    <property type="entry name" value="Quinoprotein_ADH-like_sf"/>
</dbReference>
<dbReference type="SMART" id="SM00564">
    <property type="entry name" value="PQQ"/>
    <property type="match status" value="5"/>
</dbReference>
<feature type="domain" description="Pyrrolo-quinoline quinone repeat" evidence="1">
    <location>
        <begin position="69"/>
        <end position="162"/>
    </location>
</feature>
<dbReference type="AlphaFoldDB" id="A0A482TFA6"/>
<dbReference type="RefSeq" id="WP_129785421.1">
    <property type="nucleotide sequence ID" value="NZ_RZHH01000002.1"/>
</dbReference>
<protein>
    <recommendedName>
        <fullName evidence="1">Pyrrolo-quinoline quinone repeat domain-containing protein</fullName>
    </recommendedName>
</protein>
<dbReference type="Proteomes" id="UP000294028">
    <property type="component" value="Unassembled WGS sequence"/>
</dbReference>
<dbReference type="PROSITE" id="PS51318">
    <property type="entry name" value="TAT"/>
    <property type="match status" value="1"/>
</dbReference>
<dbReference type="EMBL" id="RZHH01000002">
    <property type="protein sequence ID" value="RYJ15066.1"/>
    <property type="molecule type" value="Genomic_DNA"/>
</dbReference>
<evidence type="ECO:0000313" key="2">
    <source>
        <dbReference type="EMBL" id="RYJ15066.1"/>
    </source>
</evidence>
<dbReference type="InterPro" id="IPR006311">
    <property type="entry name" value="TAT_signal"/>
</dbReference>
<dbReference type="Pfam" id="PF13360">
    <property type="entry name" value="PQQ_2"/>
    <property type="match status" value="2"/>
</dbReference>
<evidence type="ECO:0000259" key="1">
    <source>
        <dbReference type="Pfam" id="PF13360"/>
    </source>
</evidence>
<dbReference type="PANTHER" id="PTHR34512:SF30">
    <property type="entry name" value="OUTER MEMBRANE PROTEIN ASSEMBLY FACTOR BAMB"/>
    <property type="match status" value="1"/>
</dbReference>
<comment type="caution">
    <text evidence="2">The sequence shown here is derived from an EMBL/GenBank/DDBJ whole genome shotgun (WGS) entry which is preliminary data.</text>
</comment>
<organism evidence="2 3">
    <name type="scientific">Halogeometricum borinquense</name>
    <dbReference type="NCBI Taxonomy" id="60847"/>
    <lineage>
        <taxon>Archaea</taxon>
        <taxon>Methanobacteriati</taxon>
        <taxon>Methanobacteriota</taxon>
        <taxon>Stenosarchaea group</taxon>
        <taxon>Halobacteria</taxon>
        <taxon>Halobacteriales</taxon>
        <taxon>Haloferacaceae</taxon>
        <taxon>Halogeometricum</taxon>
    </lineage>
</organism>
<gene>
    <name evidence="2" type="ORF">ELS19_14675</name>
</gene>
<evidence type="ECO:0000313" key="3">
    <source>
        <dbReference type="Proteomes" id="UP000294028"/>
    </source>
</evidence>
<dbReference type="InterPro" id="IPR015943">
    <property type="entry name" value="WD40/YVTN_repeat-like_dom_sf"/>
</dbReference>
<name>A0A482TFA6_9EURY</name>
<feature type="domain" description="Pyrrolo-quinoline quinone repeat" evidence="1">
    <location>
        <begin position="225"/>
        <end position="385"/>
    </location>
</feature>